<dbReference type="FunFam" id="3.30.300.30:FF:000002">
    <property type="entry name" value="Long-chain fatty acid transport protein 1"/>
    <property type="match status" value="1"/>
</dbReference>
<proteinExistence type="inferred from homology"/>
<dbReference type="GO" id="GO:0005886">
    <property type="term" value="C:plasma membrane"/>
    <property type="evidence" value="ECO:0007669"/>
    <property type="project" value="UniProtKB-SubCell"/>
</dbReference>
<evidence type="ECO:0000313" key="30">
    <source>
        <dbReference type="EMBL" id="TGZ57991.1"/>
    </source>
</evidence>
<dbReference type="NCBIfam" id="NF006134">
    <property type="entry name" value="PRK08279.1"/>
    <property type="match status" value="1"/>
</dbReference>
<reference evidence="30 31" key="1">
    <citation type="journal article" date="2019" name="Philos. Trans. R. Soc. Lond., B, Biol. Sci.">
        <title>Ant behaviour and brain gene expression of defending hosts depend on the ecological success of the intruding social parasite.</title>
        <authorList>
            <person name="Kaur R."/>
            <person name="Stoldt M."/>
            <person name="Jongepier E."/>
            <person name="Feldmeyer B."/>
            <person name="Menzel F."/>
            <person name="Bornberg-Bauer E."/>
            <person name="Foitzik S."/>
        </authorList>
    </citation>
    <scope>NUCLEOTIDE SEQUENCE [LARGE SCALE GENOMIC DNA]</scope>
    <source>
        <tissue evidence="30">Whole body</tissue>
    </source>
</reference>
<evidence type="ECO:0000256" key="7">
    <source>
        <dbReference type="ARBA" id="ARBA00022475"/>
    </source>
</evidence>
<dbReference type="Pfam" id="PF00076">
    <property type="entry name" value="RRM_1"/>
    <property type="match status" value="1"/>
</dbReference>
<feature type="domain" description="RRM" evidence="29">
    <location>
        <begin position="78"/>
        <end position="156"/>
    </location>
</feature>
<dbReference type="SMART" id="SM00360">
    <property type="entry name" value="RRM"/>
    <property type="match status" value="1"/>
</dbReference>
<dbReference type="GO" id="GO:0003723">
    <property type="term" value="F:RNA binding"/>
    <property type="evidence" value="ECO:0007669"/>
    <property type="project" value="UniProtKB-UniRule"/>
</dbReference>
<comment type="catalytic activity">
    <reaction evidence="20">
        <text>a long-chain fatty acid + ATP + CoA = a long-chain fatty acyl-CoA + AMP + diphosphate</text>
        <dbReference type="Rhea" id="RHEA:15421"/>
        <dbReference type="ChEBI" id="CHEBI:30616"/>
        <dbReference type="ChEBI" id="CHEBI:33019"/>
        <dbReference type="ChEBI" id="CHEBI:57287"/>
        <dbReference type="ChEBI" id="CHEBI:57560"/>
        <dbReference type="ChEBI" id="CHEBI:83139"/>
        <dbReference type="ChEBI" id="CHEBI:456215"/>
        <dbReference type="EC" id="6.2.1.3"/>
    </reaction>
    <physiologicalReaction direction="left-to-right" evidence="20">
        <dbReference type="Rhea" id="RHEA:15422"/>
    </physiologicalReaction>
</comment>
<dbReference type="GO" id="GO:0006397">
    <property type="term" value="P:mRNA processing"/>
    <property type="evidence" value="ECO:0007669"/>
    <property type="project" value="UniProtKB-KW"/>
</dbReference>
<evidence type="ECO:0000256" key="24">
    <source>
        <dbReference type="ARBA" id="ARBA00048666"/>
    </source>
</evidence>
<keyword evidence="18" id="KW-0508">mRNA splicing</keyword>
<evidence type="ECO:0000259" key="29">
    <source>
        <dbReference type="PROSITE" id="PS50102"/>
    </source>
</evidence>
<dbReference type="InterPro" id="IPR035979">
    <property type="entry name" value="RBD_domain_sf"/>
</dbReference>
<feature type="coiled-coil region" evidence="26">
    <location>
        <begin position="461"/>
        <end position="488"/>
    </location>
</feature>
<comment type="subcellular location">
    <subcellularLocation>
        <location evidence="3">Cell membrane</location>
        <topology evidence="3">Multi-pass membrane protein</topology>
    </subcellularLocation>
    <subcellularLocation>
        <location evidence="2">Cytoplasm</location>
    </subcellularLocation>
    <subcellularLocation>
        <location evidence="1">Nucleus</location>
    </subcellularLocation>
</comment>
<dbReference type="GO" id="GO:0005789">
    <property type="term" value="C:endoplasmic reticulum membrane"/>
    <property type="evidence" value="ECO:0007669"/>
    <property type="project" value="TreeGrafter"/>
</dbReference>
<keyword evidence="9" id="KW-0436">Ligase</keyword>
<feature type="non-terminal residue" evidence="30">
    <location>
        <position position="1308"/>
    </location>
</feature>
<dbReference type="GO" id="GO:0044539">
    <property type="term" value="P:long-chain fatty acid import into cell"/>
    <property type="evidence" value="ECO:0007669"/>
    <property type="project" value="TreeGrafter"/>
</dbReference>
<comment type="similarity">
    <text evidence="4">Belongs to the ATP-dependent AMP-binding enzyme family.</text>
</comment>
<dbReference type="EMBL" id="QBLH01000078">
    <property type="protein sequence ID" value="TGZ57991.1"/>
    <property type="molecule type" value="Genomic_DNA"/>
</dbReference>
<feature type="non-terminal residue" evidence="30">
    <location>
        <position position="1"/>
    </location>
</feature>
<evidence type="ECO:0000256" key="26">
    <source>
        <dbReference type="SAM" id="Coils"/>
    </source>
</evidence>
<evidence type="ECO:0000256" key="18">
    <source>
        <dbReference type="ARBA" id="ARBA00023187"/>
    </source>
</evidence>
<dbReference type="EC" id="6.2.1.3" evidence="21"/>
<dbReference type="Pfam" id="PF13193">
    <property type="entry name" value="AMP-binding_C"/>
    <property type="match status" value="1"/>
</dbReference>
<dbReference type="Pfam" id="PF00501">
    <property type="entry name" value="AMP-binding"/>
    <property type="match status" value="1"/>
</dbReference>
<evidence type="ECO:0000256" key="11">
    <source>
        <dbReference type="ARBA" id="ARBA00022692"/>
    </source>
</evidence>
<dbReference type="GO" id="GO:0000166">
    <property type="term" value="F:nucleotide binding"/>
    <property type="evidence" value="ECO:0007669"/>
    <property type="project" value="UniProtKB-KW"/>
</dbReference>
<evidence type="ECO:0000256" key="15">
    <source>
        <dbReference type="ARBA" id="ARBA00022989"/>
    </source>
</evidence>
<dbReference type="SUPFAM" id="SSF54928">
    <property type="entry name" value="RNA-binding domain, RBD"/>
    <property type="match status" value="1"/>
</dbReference>
<dbReference type="GO" id="GO:0005324">
    <property type="term" value="F:long-chain fatty acid transmembrane transporter activity"/>
    <property type="evidence" value="ECO:0007669"/>
    <property type="project" value="TreeGrafter"/>
</dbReference>
<feature type="region of interest" description="Disordered" evidence="27">
    <location>
        <begin position="573"/>
        <end position="594"/>
    </location>
</feature>
<keyword evidence="16 28" id="KW-0472">Membrane</keyword>
<dbReference type="GO" id="GO:0005929">
    <property type="term" value="C:cilium"/>
    <property type="evidence" value="ECO:0007669"/>
    <property type="project" value="UniProtKB-ARBA"/>
</dbReference>
<keyword evidence="6" id="KW-0813">Transport</keyword>
<feature type="transmembrane region" description="Helical" evidence="28">
    <location>
        <begin position="953"/>
        <end position="972"/>
    </location>
</feature>
<dbReference type="PROSITE" id="PS50102">
    <property type="entry name" value="RRM"/>
    <property type="match status" value="1"/>
</dbReference>
<keyword evidence="17" id="KW-0943">RNA-mediated gene silencing</keyword>
<dbReference type="InterPro" id="IPR034148">
    <property type="entry name" value="NCBP2_RRM"/>
</dbReference>
<gene>
    <name evidence="30" type="ORF">DBV15_09216</name>
</gene>
<dbReference type="InterPro" id="IPR042099">
    <property type="entry name" value="ANL_N_sf"/>
</dbReference>
<feature type="transmembrane region" description="Helical" evidence="28">
    <location>
        <begin position="659"/>
        <end position="682"/>
    </location>
</feature>
<feature type="compositionally biased region" description="Low complexity" evidence="27">
    <location>
        <begin position="573"/>
        <end position="589"/>
    </location>
</feature>
<comment type="similarity">
    <text evidence="5">Belongs to the RRM NCBP2 family.</text>
</comment>
<keyword evidence="19" id="KW-0539">Nucleus</keyword>
<evidence type="ECO:0000256" key="25">
    <source>
        <dbReference type="PROSITE-ProRule" id="PRU00176"/>
    </source>
</evidence>
<organism evidence="30 31">
    <name type="scientific">Temnothorax longispinosus</name>
    <dbReference type="NCBI Taxonomy" id="300112"/>
    <lineage>
        <taxon>Eukaryota</taxon>
        <taxon>Metazoa</taxon>
        <taxon>Ecdysozoa</taxon>
        <taxon>Arthropoda</taxon>
        <taxon>Hexapoda</taxon>
        <taxon>Insecta</taxon>
        <taxon>Pterygota</taxon>
        <taxon>Neoptera</taxon>
        <taxon>Endopterygota</taxon>
        <taxon>Hymenoptera</taxon>
        <taxon>Apocrita</taxon>
        <taxon>Aculeata</taxon>
        <taxon>Formicoidea</taxon>
        <taxon>Formicidae</taxon>
        <taxon>Myrmicinae</taxon>
        <taxon>Temnothorax</taxon>
    </lineage>
</organism>
<dbReference type="GO" id="GO:0004467">
    <property type="term" value="F:long-chain fatty acid-CoA ligase activity"/>
    <property type="evidence" value="ECO:0007669"/>
    <property type="project" value="UniProtKB-EC"/>
</dbReference>
<evidence type="ECO:0000256" key="22">
    <source>
        <dbReference type="ARBA" id="ARBA00036527"/>
    </source>
</evidence>
<evidence type="ECO:0000256" key="28">
    <source>
        <dbReference type="SAM" id="Phobius"/>
    </source>
</evidence>
<evidence type="ECO:0000256" key="4">
    <source>
        <dbReference type="ARBA" id="ARBA00006432"/>
    </source>
</evidence>
<dbReference type="SUPFAM" id="SSF56801">
    <property type="entry name" value="Acetyl-CoA synthetase-like"/>
    <property type="match status" value="1"/>
</dbReference>
<name>A0A4S2L5J5_9HYME</name>
<evidence type="ECO:0000256" key="20">
    <source>
        <dbReference type="ARBA" id="ARBA00024484"/>
    </source>
</evidence>
<accession>A0A4S2L5J5</accession>
<dbReference type="PANTHER" id="PTHR43107:SF21">
    <property type="entry name" value="FATTY ACID TRANSPORT PROTEIN 1, ISOFORM F-RELATED"/>
    <property type="match status" value="1"/>
</dbReference>
<evidence type="ECO:0000256" key="1">
    <source>
        <dbReference type="ARBA" id="ARBA00004123"/>
    </source>
</evidence>
<dbReference type="GO" id="GO:0031053">
    <property type="term" value="P:primary miRNA processing"/>
    <property type="evidence" value="ECO:0007669"/>
    <property type="project" value="UniProtKB-ARBA"/>
</dbReference>
<protein>
    <recommendedName>
        <fullName evidence="21">long-chain-fatty-acid--CoA ligase</fullName>
        <ecNumber evidence="21">6.2.1.3</ecNumber>
    </recommendedName>
    <alternativeName>
        <fullName evidence="23">Long-chain-fatty-acid--CoA ligase</fullName>
    </alternativeName>
</protein>
<evidence type="ECO:0000256" key="21">
    <source>
        <dbReference type="ARBA" id="ARBA00026121"/>
    </source>
</evidence>
<dbReference type="Gene3D" id="3.30.300.30">
    <property type="match status" value="1"/>
</dbReference>
<sequence>STSAAEGLDDVDKPTIVLNTSFSTASLLFALFLLFNLHWKMSVKLSTNTSPSVELSSYRDQHFKGTRAEQDRLLRNSTTLYVGNLSFYTTEEQIYELFSKCGDIRRIIMGLDKYKKTPCGFCFVEYYLRGDAENCMRYVNGTRLDDRIIRTDWDAGFIEGRQYGRGKTGGQVRDEYRSDFDSGRGGYGKIIQQKVTPVSDGGFGRFTSRFTLDEWHLDNQFRYRCSEAQRELSDRLLAEATLACESAKEIVKANKEETDHRLLEKLNDIEFRKGELLRIRKDGVLEIDALSVYRERITDVLKSVKRNALAICEKCLVARERRLGIDLVHDDVERSLLKEREVIQGAESLLGRVLKETREQIRKLKATLYHIDQDLVNKESNLRIDRRNVTFKETDFNLSVHHDTSRLDQSVVELNEWELQTNSNVIDANKEVNKAKQLRCYIDTIIKQTIDDLARQKDVTNKALRQRIEQTREAKTKLELQHSEVIKQIIVMTSNITHIKKSMADKEGYMALAHTRLGHRCQRPGIELTQDLVEANLVKEIHELRNVAANLQRMLCEDIERGEARFAGVSSVSASTSPSVPALASAPTPLHEHNANRCDASRATSGVGRVAAANAPSGTHQDAQQAARASASANASNAAPRSEGDLDASRSRWRAIGRFLRRLTFIMLLMAAAFGAVAAVVIYMGPIYLFQLLIVISVAYFVAGGRLRWFYVALRTAPRDLKGLLGYVRMLWSVHSHEKKNRNVADIFRQYVNRHPNKICLIFEDQEWTFQQIEDFSNKIATIFKTHGYKKGDTIALLLENRPEFVAIWLGLTKLGVITALINTNLRKSSLVHCINVAKCQALIYGTEFFDAVTDIVSSLDAKLTLYRFGNHTNAMSGLKEKDLNAMLVDTPATPPAVQEKSGFHDKLLYIYTSGTTGLPKAAVITNSRYTFITSSVEFMGVLRNSDRIYTPLPLYHTAGGVMAIGLALVYGHTTVIRKKFSASAYFADCNKYKCTVGQYIGEMCRYILAVPPKKEDHEHSIRMIFGNGLRPQIWDEFIKRFNISQVLEFYGATEGNCNVMNIDNKMGAIGFFSRIIPSVYPVSLIKVNEEGEPIRNSKGLCQVCEPNEPGAFIGKISPNNPTRAFLGYVDKKASEKKVIYDIFTKGDSAFLSGDILVADELGYLYFKDRTGDTFRWKGENVSTSEIEGIVSNLISYRDCIVYGVEIQSAEGRAGMAAIYDPDGTLDLNKLTVDIKEQLPPYARPQFVRILTKIDLTGTFKLKKKDLQEEGYNPYKVQDKIYYLDAKLGYQLLTSEVYDQILQGKVKF</sequence>
<dbReference type="InterPro" id="IPR048256">
    <property type="entry name" value="Tektin-like"/>
</dbReference>
<dbReference type="InterPro" id="IPR000504">
    <property type="entry name" value="RRM_dom"/>
</dbReference>
<dbReference type="InterPro" id="IPR045851">
    <property type="entry name" value="AMP-bd_C_sf"/>
</dbReference>
<dbReference type="GO" id="GO:0008380">
    <property type="term" value="P:RNA splicing"/>
    <property type="evidence" value="ECO:0007669"/>
    <property type="project" value="UniProtKB-KW"/>
</dbReference>
<dbReference type="STRING" id="300112.A0A4S2L5J5"/>
<feature type="transmembrane region" description="Helical" evidence="28">
    <location>
        <begin position="688"/>
        <end position="709"/>
    </location>
</feature>
<feature type="region of interest" description="Disordered" evidence="27">
    <location>
        <begin position="613"/>
        <end position="645"/>
    </location>
</feature>
<keyword evidence="13" id="KW-0443">Lipid metabolism</keyword>
<evidence type="ECO:0000256" key="14">
    <source>
        <dbReference type="ARBA" id="ARBA00022884"/>
    </source>
</evidence>
<dbReference type="FunFam" id="3.40.50.12780:FF:000005">
    <property type="entry name" value="Solute carrier family 27 member 6"/>
    <property type="match status" value="1"/>
</dbReference>
<evidence type="ECO:0000256" key="3">
    <source>
        <dbReference type="ARBA" id="ARBA00004651"/>
    </source>
</evidence>
<feature type="compositionally biased region" description="Low complexity" evidence="27">
    <location>
        <begin position="623"/>
        <end position="641"/>
    </location>
</feature>
<keyword evidence="11 28" id="KW-0812">Transmembrane</keyword>
<evidence type="ECO:0000256" key="16">
    <source>
        <dbReference type="ARBA" id="ARBA00023136"/>
    </source>
</evidence>
<evidence type="ECO:0000256" key="19">
    <source>
        <dbReference type="ARBA" id="ARBA00023242"/>
    </source>
</evidence>
<evidence type="ECO:0000256" key="23">
    <source>
        <dbReference type="ARBA" id="ARBA00041297"/>
    </source>
</evidence>
<evidence type="ECO:0000256" key="9">
    <source>
        <dbReference type="ARBA" id="ARBA00022598"/>
    </source>
</evidence>
<dbReference type="FunFam" id="3.30.70.330:FF:000128">
    <property type="entry name" value="Nuclear cap-binding protein subunit 2"/>
    <property type="match status" value="1"/>
</dbReference>
<feature type="transmembrane region" description="Helical" evidence="28">
    <location>
        <begin position="16"/>
        <end position="35"/>
    </location>
</feature>
<comment type="catalytic activity">
    <reaction evidence="24">
        <text>tetracosanoate + ATP + CoA = tetracosanoyl-CoA + AMP + diphosphate</text>
        <dbReference type="Rhea" id="RHEA:33639"/>
        <dbReference type="ChEBI" id="CHEBI:30616"/>
        <dbReference type="ChEBI" id="CHEBI:31014"/>
        <dbReference type="ChEBI" id="CHEBI:33019"/>
        <dbReference type="ChEBI" id="CHEBI:57287"/>
        <dbReference type="ChEBI" id="CHEBI:65052"/>
        <dbReference type="ChEBI" id="CHEBI:456215"/>
    </reaction>
    <physiologicalReaction direction="left-to-right" evidence="24">
        <dbReference type="Rhea" id="RHEA:33640"/>
    </physiologicalReaction>
</comment>
<comment type="caution">
    <text evidence="30">The sequence shown here is derived from an EMBL/GenBank/DDBJ whole genome shotgun (WGS) entry which is preliminary data.</text>
</comment>
<dbReference type="CDD" id="cd12240">
    <property type="entry name" value="RRM_NCBP2"/>
    <property type="match status" value="1"/>
</dbReference>
<evidence type="ECO:0000256" key="17">
    <source>
        <dbReference type="ARBA" id="ARBA00023158"/>
    </source>
</evidence>
<evidence type="ECO:0000313" key="31">
    <source>
        <dbReference type="Proteomes" id="UP000310200"/>
    </source>
</evidence>
<dbReference type="Pfam" id="PF03148">
    <property type="entry name" value="Tektin"/>
    <property type="match status" value="1"/>
</dbReference>
<dbReference type="InterPro" id="IPR012677">
    <property type="entry name" value="Nucleotide-bd_a/b_plait_sf"/>
</dbReference>
<evidence type="ECO:0000256" key="6">
    <source>
        <dbReference type="ARBA" id="ARBA00022448"/>
    </source>
</evidence>
<evidence type="ECO:0000256" key="27">
    <source>
        <dbReference type="SAM" id="MobiDB-lite"/>
    </source>
</evidence>
<evidence type="ECO:0000256" key="5">
    <source>
        <dbReference type="ARBA" id="ARBA00010725"/>
    </source>
</evidence>
<dbReference type="PROSITE" id="PS00455">
    <property type="entry name" value="AMP_BINDING"/>
    <property type="match status" value="1"/>
</dbReference>
<keyword evidence="7" id="KW-1003">Cell membrane</keyword>
<dbReference type="InterPro" id="IPR000873">
    <property type="entry name" value="AMP-dep_synth/lig_dom"/>
</dbReference>
<keyword evidence="12" id="KW-0547">Nucleotide-binding</keyword>
<keyword evidence="13" id="KW-0276">Fatty acid metabolism</keyword>
<dbReference type="Gene3D" id="3.40.50.12780">
    <property type="entry name" value="N-terminal domain of ligase-like"/>
    <property type="match status" value="1"/>
</dbReference>
<evidence type="ECO:0000256" key="13">
    <source>
        <dbReference type="ARBA" id="ARBA00022832"/>
    </source>
</evidence>
<dbReference type="PANTHER" id="PTHR43107">
    <property type="entry name" value="LONG-CHAIN FATTY ACID TRANSPORT PROTEIN"/>
    <property type="match status" value="1"/>
</dbReference>
<evidence type="ECO:0000256" key="2">
    <source>
        <dbReference type="ARBA" id="ARBA00004496"/>
    </source>
</evidence>
<evidence type="ECO:0000256" key="10">
    <source>
        <dbReference type="ARBA" id="ARBA00022664"/>
    </source>
</evidence>
<dbReference type="GO" id="GO:0005634">
    <property type="term" value="C:nucleus"/>
    <property type="evidence" value="ECO:0007669"/>
    <property type="project" value="UniProtKB-SubCell"/>
</dbReference>
<dbReference type="InterPro" id="IPR020845">
    <property type="entry name" value="AMP-binding_CS"/>
</dbReference>
<keyword evidence="15 28" id="KW-1133">Transmembrane helix</keyword>
<evidence type="ECO:0000256" key="8">
    <source>
        <dbReference type="ARBA" id="ARBA00022490"/>
    </source>
</evidence>
<keyword evidence="31" id="KW-1185">Reference proteome</keyword>
<keyword evidence="14 25" id="KW-0694">RNA-binding</keyword>
<dbReference type="Proteomes" id="UP000310200">
    <property type="component" value="Unassembled WGS sequence"/>
</dbReference>
<dbReference type="Gene3D" id="3.30.70.330">
    <property type="match status" value="1"/>
</dbReference>
<keyword evidence="26" id="KW-0175">Coiled coil</keyword>
<keyword evidence="8" id="KW-0963">Cytoplasm</keyword>
<comment type="catalytic activity">
    <reaction evidence="22">
        <text>a very long-chain fatty acid + ATP + CoA = a very long-chain fatty acyl-CoA + AMP + diphosphate</text>
        <dbReference type="Rhea" id="RHEA:54536"/>
        <dbReference type="ChEBI" id="CHEBI:30616"/>
        <dbReference type="ChEBI" id="CHEBI:33019"/>
        <dbReference type="ChEBI" id="CHEBI:57287"/>
        <dbReference type="ChEBI" id="CHEBI:58950"/>
        <dbReference type="ChEBI" id="CHEBI:138261"/>
        <dbReference type="ChEBI" id="CHEBI:456215"/>
    </reaction>
    <physiologicalReaction direction="left-to-right" evidence="22">
        <dbReference type="Rhea" id="RHEA:54537"/>
    </physiologicalReaction>
</comment>
<keyword evidence="10" id="KW-0507">mRNA processing</keyword>
<evidence type="ECO:0000256" key="12">
    <source>
        <dbReference type="ARBA" id="ARBA00022741"/>
    </source>
</evidence>
<dbReference type="InterPro" id="IPR025110">
    <property type="entry name" value="AMP-bd_C"/>
</dbReference>